<organism evidence="1">
    <name type="scientific">Brassica cretica</name>
    <name type="common">Mustard</name>
    <dbReference type="NCBI Taxonomy" id="69181"/>
    <lineage>
        <taxon>Eukaryota</taxon>
        <taxon>Viridiplantae</taxon>
        <taxon>Streptophyta</taxon>
        <taxon>Embryophyta</taxon>
        <taxon>Tracheophyta</taxon>
        <taxon>Spermatophyta</taxon>
        <taxon>Magnoliopsida</taxon>
        <taxon>eudicotyledons</taxon>
        <taxon>Gunneridae</taxon>
        <taxon>Pentapetalae</taxon>
        <taxon>rosids</taxon>
        <taxon>malvids</taxon>
        <taxon>Brassicales</taxon>
        <taxon>Brassicaceae</taxon>
        <taxon>Brassiceae</taxon>
        <taxon>Brassica</taxon>
    </lineage>
</organism>
<proteinExistence type="predicted"/>
<accession>A0A8S9FIK5</accession>
<protein>
    <submittedName>
        <fullName evidence="1">Uncharacterized protein</fullName>
    </submittedName>
</protein>
<evidence type="ECO:0000313" key="1">
    <source>
        <dbReference type="EMBL" id="KAF2533585.1"/>
    </source>
</evidence>
<dbReference type="Pfam" id="PF07800">
    <property type="entry name" value="DUF1644"/>
    <property type="match status" value="1"/>
</dbReference>
<gene>
    <name evidence="1" type="ORF">F2Q70_00030755</name>
</gene>
<dbReference type="InterPro" id="IPR012866">
    <property type="entry name" value="DUF1644"/>
</dbReference>
<dbReference type="EMBL" id="QGKY02002305">
    <property type="protein sequence ID" value="KAF2533585.1"/>
    <property type="molecule type" value="Genomic_DNA"/>
</dbReference>
<name>A0A8S9FIK5_BRACR</name>
<dbReference type="AlphaFoldDB" id="A0A8S9FIK5"/>
<reference evidence="1" key="1">
    <citation type="submission" date="2019-12" db="EMBL/GenBank/DDBJ databases">
        <title>Genome sequencing and annotation of Brassica cretica.</title>
        <authorList>
            <person name="Studholme D.J."/>
            <person name="Sarris P.F."/>
        </authorList>
    </citation>
    <scope>NUCLEOTIDE SEQUENCE</scope>
    <source>
        <strain evidence="1">PFS-102/07</strain>
        <tissue evidence="1">Leaf</tissue>
    </source>
</reference>
<dbReference type="PANTHER" id="PTHR31197">
    <property type="entry name" value="OS01G0612600 PROTEIN"/>
    <property type="match status" value="1"/>
</dbReference>
<comment type="caution">
    <text evidence="1">The sequence shown here is derived from an EMBL/GenBank/DDBJ whole genome shotgun (WGS) entry which is preliminary data.</text>
</comment>
<dbReference type="PANTHER" id="PTHR31197:SF37">
    <property type="entry name" value="RING-TYPE DOMAIN-CONTAINING PROTEIN"/>
    <property type="match status" value="1"/>
</dbReference>
<sequence length="165" mass="19021">MVKAKRVSARRIKARPYKFTSSSNRVVGRNVFAKKSPNVMEKNEWADAVCTVCMECPHNAVLLLCSSHDKGCRPYMCGTSFRHSNCFDQYKKTKANLKRSALLPTCAQRREVDPVVEMEWLRLEIEEDMRAMTGAYGSDSDEEVVRRLPRRRNLRPVNFFLDDLG</sequence>